<dbReference type="InterPro" id="IPR002528">
    <property type="entry name" value="MATE_fam"/>
</dbReference>
<dbReference type="GeneID" id="76833774"/>
<evidence type="ECO:0000256" key="3">
    <source>
        <dbReference type="ARBA" id="ARBA00022449"/>
    </source>
</evidence>
<evidence type="ECO:0000313" key="12">
    <source>
        <dbReference type="Proteomes" id="UP001163096"/>
    </source>
</evidence>
<sequence length="448" mass="47948">MKSIDLTKGPITRSLLAIAAPLVAGNILQGLVEVADLFFVGRLSPAAIGGVGLAISVIFVLMTLIIGLAGGTTAFVSRYYGESNYPYAGRVLIQALILGFILSVVISVVGALFADEMLSLFQAPVDVIIEGGAYLRVLSLGIVTLVEFWIVSTFFQSIGDTKTPLLIILVINILNIILDPVLIFGIWLVPPMGVSGAAAATVITRAFGLGIGVFLLLTRLNAQMEFTRHLEADLSLMRRILRVAVPNMVQSGVRSVSYLVMYVIIASYGTLALSAFGIVSRIEMFALMPGFGLATAAAVMVGQNLGAENPDRSEQSVWKALELYGGFMAIITVLFLFFGADIAQFFDPSGLSDAYAVSYFQIVSPFYVLIAIAIVLSFALNGAGDTKKPMYATLVSYFLVQVPLALILPALTGTGLAGVWYAMAIGILVQTVALYLMFRSGKWRNIRI</sequence>
<evidence type="ECO:0000256" key="4">
    <source>
        <dbReference type="ARBA" id="ARBA00022475"/>
    </source>
</evidence>
<dbReference type="PANTHER" id="PTHR43298:SF2">
    <property type="entry name" value="FMN_FAD EXPORTER YEEO-RELATED"/>
    <property type="match status" value="1"/>
</dbReference>
<keyword evidence="5 10" id="KW-0812">Transmembrane</keyword>
<keyword evidence="4" id="KW-1003">Cell membrane</keyword>
<keyword evidence="12" id="KW-1185">Reference proteome</keyword>
<reference evidence="11" key="1">
    <citation type="submission" date="2022-11" db="EMBL/GenBank/DDBJ databases">
        <title>Complete genome sequence of Methanogenium organophilum DSM 3596.</title>
        <authorList>
            <person name="Chen S.-C."/>
            <person name="Lai S.-J."/>
            <person name="You Y.-T."/>
        </authorList>
    </citation>
    <scope>NUCLEOTIDE SEQUENCE</scope>
    <source>
        <strain evidence="11">DSM 3596</strain>
    </source>
</reference>
<evidence type="ECO:0000256" key="9">
    <source>
        <dbReference type="ARBA" id="ARBA00031636"/>
    </source>
</evidence>
<feature type="transmembrane region" description="Helical" evidence="10">
    <location>
        <begin position="391"/>
        <end position="412"/>
    </location>
</feature>
<feature type="transmembrane region" description="Helical" evidence="10">
    <location>
        <begin position="46"/>
        <end position="70"/>
    </location>
</feature>
<dbReference type="KEGG" id="mou:OU421_01690"/>
<feature type="transmembrane region" description="Helical" evidence="10">
    <location>
        <begin position="195"/>
        <end position="218"/>
    </location>
</feature>
<dbReference type="InterPro" id="IPR048279">
    <property type="entry name" value="MdtK-like"/>
</dbReference>
<evidence type="ECO:0000256" key="7">
    <source>
        <dbReference type="ARBA" id="ARBA00023065"/>
    </source>
</evidence>
<dbReference type="CDD" id="cd13137">
    <property type="entry name" value="MATE_NorM_like"/>
    <property type="match status" value="1"/>
</dbReference>
<evidence type="ECO:0000256" key="10">
    <source>
        <dbReference type="SAM" id="Phobius"/>
    </source>
</evidence>
<proteinExistence type="predicted"/>
<keyword evidence="3" id="KW-0050">Antiport</keyword>
<feature type="transmembrane region" description="Helical" evidence="10">
    <location>
        <begin position="418"/>
        <end position="438"/>
    </location>
</feature>
<gene>
    <name evidence="11" type="ORF">OU421_01690</name>
</gene>
<evidence type="ECO:0000256" key="5">
    <source>
        <dbReference type="ARBA" id="ARBA00022692"/>
    </source>
</evidence>
<dbReference type="GO" id="GO:0042910">
    <property type="term" value="F:xenobiotic transmembrane transporter activity"/>
    <property type="evidence" value="ECO:0007669"/>
    <property type="project" value="InterPro"/>
</dbReference>
<dbReference type="EMBL" id="CP113361">
    <property type="protein sequence ID" value="WAI01607.1"/>
    <property type="molecule type" value="Genomic_DNA"/>
</dbReference>
<feature type="transmembrane region" description="Helical" evidence="10">
    <location>
        <begin position="284"/>
        <end position="302"/>
    </location>
</feature>
<dbReference type="NCBIfam" id="TIGR00797">
    <property type="entry name" value="matE"/>
    <property type="match status" value="1"/>
</dbReference>
<keyword evidence="8 10" id="KW-0472">Membrane</keyword>
<feature type="transmembrane region" description="Helical" evidence="10">
    <location>
        <begin position="256"/>
        <end position="278"/>
    </location>
</feature>
<accession>A0A9X9S4J5</accession>
<keyword evidence="6 10" id="KW-1133">Transmembrane helix</keyword>
<dbReference type="Proteomes" id="UP001163096">
    <property type="component" value="Chromosome"/>
</dbReference>
<evidence type="ECO:0000256" key="6">
    <source>
        <dbReference type="ARBA" id="ARBA00022989"/>
    </source>
</evidence>
<dbReference type="RefSeq" id="WP_268186862.1">
    <property type="nucleotide sequence ID" value="NZ_CP113361.1"/>
</dbReference>
<evidence type="ECO:0000256" key="2">
    <source>
        <dbReference type="ARBA" id="ARBA00022448"/>
    </source>
</evidence>
<keyword evidence="2" id="KW-0813">Transport</keyword>
<feature type="transmembrane region" description="Helical" evidence="10">
    <location>
        <begin position="167"/>
        <end position="189"/>
    </location>
</feature>
<organism evidence="11 12">
    <name type="scientific">Methanogenium organophilum</name>
    <dbReference type="NCBI Taxonomy" id="2199"/>
    <lineage>
        <taxon>Archaea</taxon>
        <taxon>Methanobacteriati</taxon>
        <taxon>Methanobacteriota</taxon>
        <taxon>Stenosarchaea group</taxon>
        <taxon>Methanomicrobia</taxon>
        <taxon>Methanomicrobiales</taxon>
        <taxon>Methanomicrobiaceae</taxon>
        <taxon>Methanogenium</taxon>
    </lineage>
</organism>
<dbReference type="GO" id="GO:0006811">
    <property type="term" value="P:monoatomic ion transport"/>
    <property type="evidence" value="ECO:0007669"/>
    <property type="project" value="UniProtKB-KW"/>
</dbReference>
<dbReference type="GO" id="GO:0015297">
    <property type="term" value="F:antiporter activity"/>
    <property type="evidence" value="ECO:0007669"/>
    <property type="project" value="UniProtKB-KW"/>
</dbReference>
<keyword evidence="7" id="KW-0406">Ion transport</keyword>
<evidence type="ECO:0000256" key="8">
    <source>
        <dbReference type="ARBA" id="ARBA00023136"/>
    </source>
</evidence>
<dbReference type="InterPro" id="IPR050222">
    <property type="entry name" value="MATE_MdtK"/>
</dbReference>
<protein>
    <recommendedName>
        <fullName evidence="9">Multidrug-efflux transporter</fullName>
    </recommendedName>
</protein>
<dbReference type="GO" id="GO:0005886">
    <property type="term" value="C:plasma membrane"/>
    <property type="evidence" value="ECO:0007669"/>
    <property type="project" value="UniProtKB-SubCell"/>
</dbReference>
<evidence type="ECO:0000313" key="11">
    <source>
        <dbReference type="EMBL" id="WAI01607.1"/>
    </source>
</evidence>
<dbReference type="PIRSF" id="PIRSF006603">
    <property type="entry name" value="DinF"/>
    <property type="match status" value="1"/>
</dbReference>
<dbReference type="AlphaFoldDB" id="A0A9X9S4J5"/>
<comment type="subcellular location">
    <subcellularLocation>
        <location evidence="1">Cell membrane</location>
        <topology evidence="1">Multi-pass membrane protein</topology>
    </subcellularLocation>
</comment>
<dbReference type="PANTHER" id="PTHR43298">
    <property type="entry name" value="MULTIDRUG RESISTANCE PROTEIN NORM-RELATED"/>
    <property type="match status" value="1"/>
</dbReference>
<dbReference type="Pfam" id="PF01554">
    <property type="entry name" value="MatE"/>
    <property type="match status" value="2"/>
</dbReference>
<evidence type="ECO:0000256" key="1">
    <source>
        <dbReference type="ARBA" id="ARBA00004651"/>
    </source>
</evidence>
<feature type="transmembrane region" description="Helical" evidence="10">
    <location>
        <begin position="358"/>
        <end position="379"/>
    </location>
</feature>
<feature type="transmembrane region" description="Helical" evidence="10">
    <location>
        <begin position="91"/>
        <end position="113"/>
    </location>
</feature>
<name>A0A9X9S4J5_METOG</name>
<feature type="transmembrane region" description="Helical" evidence="10">
    <location>
        <begin position="323"/>
        <end position="346"/>
    </location>
</feature>
<feature type="transmembrane region" description="Helical" evidence="10">
    <location>
        <begin position="133"/>
        <end position="155"/>
    </location>
</feature>